<dbReference type="PANTHER" id="PTHR43712">
    <property type="entry name" value="PUTATIVE (AFU_ORTHOLOGUE AFUA_4G14580)-RELATED"/>
    <property type="match status" value="1"/>
</dbReference>
<evidence type="ECO:0000256" key="3">
    <source>
        <dbReference type="ARBA" id="ARBA00022691"/>
    </source>
</evidence>
<dbReference type="Gene3D" id="1.10.10.10">
    <property type="entry name" value="Winged helix-like DNA-binding domain superfamily/Winged helix DNA-binding domain"/>
    <property type="match status" value="1"/>
</dbReference>
<dbReference type="PANTHER" id="PTHR43712:SF2">
    <property type="entry name" value="O-METHYLTRANSFERASE CICE"/>
    <property type="match status" value="1"/>
</dbReference>
<dbReference type="Proteomes" id="UP000192418">
    <property type="component" value="Unassembled WGS sequence"/>
</dbReference>
<evidence type="ECO:0000256" key="2">
    <source>
        <dbReference type="ARBA" id="ARBA00022679"/>
    </source>
</evidence>
<dbReference type="InterPro" id="IPR029063">
    <property type="entry name" value="SAM-dependent_MTases_sf"/>
</dbReference>
<evidence type="ECO:0000259" key="4">
    <source>
        <dbReference type="Pfam" id="PF00891"/>
    </source>
</evidence>
<sequence>MTCLDFQNSDPTHKNFQYLEDLATAYWYSEVLFASLELNLFEHLDKEGVTIDGLSHVADCHGDALFRLLRALEKMALVARYGDVWFNTSLASFCLVPGKETYMGDFFLYRRYMQPNWSRLACRVSRKERLSRDCDDSAALEKISNKDYRARNLRYVTAMDTLVKEKARNIAQILKSEPLKGPFLDVGGGAGSMLRALLPLIPQCNAVLFELPEVIEAAHELYPETSDWNCIETMEGDFRSHSFDEKFGVVMLSNFLHAYGPQEARELLEKAISLLSDHGVILIHDYFPDRAGKNPEKGALYDLTMMLNTYNGCCHEARDIARWLKSGGMTPCEIIDLDTDTSLMVAGGSGKAGDPLKAWINIARNHGFERAVGISPDTVVTAPWVRKKCQWGCDGFGKNLQCPPRGMSHKETREMIDSYETLILLEGTPPGKAFHEKLLALEKTAFMAGFHKAFVFGAGPCTLCPRCSDDDTCRHHDLARPAMEASGIDVYETAARAGVRLKPVQKKMDYVKYMGLLLLK</sequence>
<dbReference type="Gene3D" id="3.40.50.150">
    <property type="entry name" value="Vaccinia Virus protein VP39"/>
    <property type="match status" value="1"/>
</dbReference>
<name>A0A1W2AZ74_9BACT</name>
<dbReference type="InterPro" id="IPR001077">
    <property type="entry name" value="COMT_C"/>
</dbReference>
<dbReference type="InterPro" id="IPR016461">
    <property type="entry name" value="COMT-like"/>
</dbReference>
<feature type="domain" description="O-methyltransferase dimerisation" evidence="5">
    <location>
        <begin position="21"/>
        <end position="96"/>
    </location>
</feature>
<dbReference type="GO" id="GO:0032259">
    <property type="term" value="P:methylation"/>
    <property type="evidence" value="ECO:0007669"/>
    <property type="project" value="UniProtKB-KW"/>
</dbReference>
<dbReference type="STRING" id="1121400.SAMN02746065_106178"/>
<evidence type="ECO:0000256" key="1">
    <source>
        <dbReference type="ARBA" id="ARBA00022603"/>
    </source>
</evidence>
<dbReference type="SUPFAM" id="SSF46785">
    <property type="entry name" value="Winged helix' DNA-binding domain"/>
    <property type="match status" value="1"/>
</dbReference>
<reference evidence="6 7" key="1">
    <citation type="submission" date="2017-04" db="EMBL/GenBank/DDBJ databases">
        <authorList>
            <person name="Afonso C.L."/>
            <person name="Miller P.J."/>
            <person name="Scott M.A."/>
            <person name="Spackman E."/>
            <person name="Goraichik I."/>
            <person name="Dimitrov K.M."/>
            <person name="Suarez D.L."/>
            <person name="Swayne D.E."/>
        </authorList>
    </citation>
    <scope>NUCLEOTIDE SEQUENCE [LARGE SCALE GENOMIC DNA]</scope>
    <source>
        <strain evidence="6 7">DSM 3385</strain>
    </source>
</reference>
<dbReference type="InterPro" id="IPR019271">
    <property type="entry name" value="DUF2284_metal-binding"/>
</dbReference>
<dbReference type="Pfam" id="PF00891">
    <property type="entry name" value="Methyltransf_2"/>
    <property type="match status" value="1"/>
</dbReference>
<dbReference type="SUPFAM" id="SSF53335">
    <property type="entry name" value="S-adenosyl-L-methionine-dependent methyltransferases"/>
    <property type="match status" value="1"/>
</dbReference>
<keyword evidence="2" id="KW-0808">Transferase</keyword>
<evidence type="ECO:0000313" key="6">
    <source>
        <dbReference type="EMBL" id="SMC66047.1"/>
    </source>
</evidence>
<dbReference type="InterPro" id="IPR036390">
    <property type="entry name" value="WH_DNA-bd_sf"/>
</dbReference>
<accession>A0A1W2AZ74</accession>
<organism evidence="6 7">
    <name type="scientific">Desulfocicer vacuolatum DSM 3385</name>
    <dbReference type="NCBI Taxonomy" id="1121400"/>
    <lineage>
        <taxon>Bacteria</taxon>
        <taxon>Pseudomonadati</taxon>
        <taxon>Thermodesulfobacteriota</taxon>
        <taxon>Desulfobacteria</taxon>
        <taxon>Desulfobacterales</taxon>
        <taxon>Desulfobacteraceae</taxon>
        <taxon>Desulfocicer</taxon>
    </lineage>
</organism>
<dbReference type="PROSITE" id="PS51683">
    <property type="entry name" value="SAM_OMT_II"/>
    <property type="match status" value="1"/>
</dbReference>
<keyword evidence="7" id="KW-1185">Reference proteome</keyword>
<proteinExistence type="predicted"/>
<dbReference type="GO" id="GO:0046983">
    <property type="term" value="F:protein dimerization activity"/>
    <property type="evidence" value="ECO:0007669"/>
    <property type="project" value="InterPro"/>
</dbReference>
<keyword evidence="1" id="KW-0489">Methyltransferase</keyword>
<keyword evidence="3" id="KW-0949">S-adenosyl-L-methionine</keyword>
<evidence type="ECO:0000313" key="7">
    <source>
        <dbReference type="Proteomes" id="UP000192418"/>
    </source>
</evidence>
<evidence type="ECO:0000259" key="5">
    <source>
        <dbReference type="Pfam" id="PF08100"/>
    </source>
</evidence>
<gene>
    <name evidence="6" type="ORF">SAMN02746065_106178</name>
</gene>
<dbReference type="InterPro" id="IPR036388">
    <property type="entry name" value="WH-like_DNA-bd_sf"/>
</dbReference>
<feature type="domain" description="O-methyltransferase C-terminal" evidence="4">
    <location>
        <begin position="182"/>
        <end position="328"/>
    </location>
</feature>
<dbReference type="AlphaFoldDB" id="A0A1W2AZ74"/>
<dbReference type="Pfam" id="PF10050">
    <property type="entry name" value="DUF2284"/>
    <property type="match status" value="1"/>
</dbReference>
<dbReference type="RefSeq" id="WP_170923753.1">
    <property type="nucleotide sequence ID" value="NZ_FWXY01000006.1"/>
</dbReference>
<dbReference type="EMBL" id="FWXY01000006">
    <property type="protein sequence ID" value="SMC66047.1"/>
    <property type="molecule type" value="Genomic_DNA"/>
</dbReference>
<dbReference type="InterPro" id="IPR012967">
    <property type="entry name" value="COMT_dimerisation"/>
</dbReference>
<dbReference type="GO" id="GO:0008171">
    <property type="term" value="F:O-methyltransferase activity"/>
    <property type="evidence" value="ECO:0007669"/>
    <property type="project" value="InterPro"/>
</dbReference>
<dbReference type="Pfam" id="PF08100">
    <property type="entry name" value="Dimerisation"/>
    <property type="match status" value="1"/>
</dbReference>
<protein>
    <submittedName>
        <fullName evidence="6">Predicted metal-binding protein</fullName>
    </submittedName>
</protein>